<sequence length="182" mass="20544">MQKIPYVSAVGSLMYAQVCTRPDLSFIIGMLGRYLSNPGIDHWKAAKRVMRYLQKTQNLMLVYRRGNQLEITGYSDSDYDGCLDSRRSTLGYVFMLAEGAISWQSAKKNLVTSSTMEAEYIACQQASNQAIWLQNFVTGLHIVPGVERPLKIFCDNGSAVLYANNNKSTTKSKYIDIKYRVV</sequence>
<reference evidence="1 2" key="1">
    <citation type="submission" date="2024-04" db="EMBL/GenBank/DDBJ databases">
        <title>Genome assembly C_amara_ONT_v2.</title>
        <authorList>
            <person name="Yant L."/>
            <person name="Moore C."/>
            <person name="Slenker M."/>
        </authorList>
    </citation>
    <scope>NUCLEOTIDE SEQUENCE [LARGE SCALE GENOMIC DNA]</scope>
    <source>
        <tissue evidence="1">Leaf</tissue>
    </source>
</reference>
<comment type="caution">
    <text evidence="1">The sequence shown here is derived from an EMBL/GenBank/DDBJ whole genome shotgun (WGS) entry which is preliminary data.</text>
</comment>
<dbReference type="AlphaFoldDB" id="A0ABD1ACA6"/>
<proteinExistence type="predicted"/>
<dbReference type="PANTHER" id="PTHR11439:SF467">
    <property type="entry name" value="INTEGRASE CATALYTIC DOMAIN-CONTAINING PROTEIN"/>
    <property type="match status" value="1"/>
</dbReference>
<evidence type="ECO:0000313" key="1">
    <source>
        <dbReference type="EMBL" id="KAL1204410.1"/>
    </source>
</evidence>
<dbReference type="PANTHER" id="PTHR11439">
    <property type="entry name" value="GAG-POL-RELATED RETROTRANSPOSON"/>
    <property type="match status" value="1"/>
</dbReference>
<keyword evidence="2" id="KW-1185">Reference proteome</keyword>
<protein>
    <submittedName>
        <fullName evidence="1">Retrovirus-related Pol polyprotein from transposon TNT 1-94</fullName>
    </submittedName>
</protein>
<dbReference type="EMBL" id="JBANAX010000538">
    <property type="protein sequence ID" value="KAL1204410.1"/>
    <property type="molecule type" value="Genomic_DNA"/>
</dbReference>
<gene>
    <name evidence="1" type="ORF">V5N11_034664</name>
</gene>
<name>A0ABD1ACA6_CARAN</name>
<dbReference type="Proteomes" id="UP001558713">
    <property type="component" value="Unassembled WGS sequence"/>
</dbReference>
<organism evidence="1 2">
    <name type="scientific">Cardamine amara subsp. amara</name>
    <dbReference type="NCBI Taxonomy" id="228776"/>
    <lineage>
        <taxon>Eukaryota</taxon>
        <taxon>Viridiplantae</taxon>
        <taxon>Streptophyta</taxon>
        <taxon>Embryophyta</taxon>
        <taxon>Tracheophyta</taxon>
        <taxon>Spermatophyta</taxon>
        <taxon>Magnoliopsida</taxon>
        <taxon>eudicotyledons</taxon>
        <taxon>Gunneridae</taxon>
        <taxon>Pentapetalae</taxon>
        <taxon>rosids</taxon>
        <taxon>malvids</taxon>
        <taxon>Brassicales</taxon>
        <taxon>Brassicaceae</taxon>
        <taxon>Cardamineae</taxon>
        <taxon>Cardamine</taxon>
    </lineage>
</organism>
<evidence type="ECO:0000313" key="2">
    <source>
        <dbReference type="Proteomes" id="UP001558713"/>
    </source>
</evidence>
<dbReference type="CDD" id="cd09272">
    <property type="entry name" value="RNase_HI_RT_Ty1"/>
    <property type="match status" value="1"/>
</dbReference>
<accession>A0ABD1ACA6</accession>